<dbReference type="InterPro" id="IPR027471">
    <property type="entry name" value="YbeD-like_sf"/>
</dbReference>
<dbReference type="EMBL" id="UOFM01000334">
    <property type="protein sequence ID" value="VAW79902.1"/>
    <property type="molecule type" value="Genomic_DNA"/>
</dbReference>
<dbReference type="Pfam" id="PF04359">
    <property type="entry name" value="DUF493"/>
    <property type="match status" value="1"/>
</dbReference>
<name>A0A3B0YX21_9ZZZZ</name>
<dbReference type="PANTHER" id="PTHR38036:SF1">
    <property type="entry name" value="UPF0250 PROTEIN YBED"/>
    <property type="match status" value="1"/>
</dbReference>
<reference evidence="2" key="1">
    <citation type="submission" date="2018-06" db="EMBL/GenBank/DDBJ databases">
        <authorList>
            <person name="Zhirakovskaya E."/>
        </authorList>
    </citation>
    <scope>NUCLEOTIDE SEQUENCE</scope>
</reference>
<accession>A0A3B0YX21</accession>
<gene>
    <name evidence="2" type="ORF">MNBD_GAMMA14-575</name>
</gene>
<proteinExistence type="inferred from homology"/>
<dbReference type="InterPro" id="IPR007454">
    <property type="entry name" value="UPF0250_YbeD-like"/>
</dbReference>
<dbReference type="HAMAP" id="MF_00659">
    <property type="entry name" value="UPF0250"/>
    <property type="match status" value="1"/>
</dbReference>
<sequence>MMCAMEQKETLLEFPCDFPIKAMGKATSGFEARALEIVRRHAADFKDENMRIVASGKGNYLSATFVVRATSKTQLDALYRELTACEDLLMVL</sequence>
<dbReference type="SUPFAM" id="SSF117991">
    <property type="entry name" value="YbeD/HP0495-like"/>
    <property type="match status" value="1"/>
</dbReference>
<organism evidence="2">
    <name type="scientific">hydrothermal vent metagenome</name>
    <dbReference type="NCBI Taxonomy" id="652676"/>
    <lineage>
        <taxon>unclassified sequences</taxon>
        <taxon>metagenomes</taxon>
        <taxon>ecological metagenomes</taxon>
    </lineage>
</organism>
<dbReference type="Gene3D" id="3.30.70.260">
    <property type="match status" value="1"/>
</dbReference>
<protein>
    <submittedName>
        <fullName evidence="2">Proposed lipoate regulatory protein YbeD</fullName>
    </submittedName>
</protein>
<evidence type="ECO:0000256" key="1">
    <source>
        <dbReference type="ARBA" id="ARBA00008460"/>
    </source>
</evidence>
<evidence type="ECO:0000313" key="2">
    <source>
        <dbReference type="EMBL" id="VAW79902.1"/>
    </source>
</evidence>
<dbReference type="GO" id="GO:0005829">
    <property type="term" value="C:cytosol"/>
    <property type="evidence" value="ECO:0007669"/>
    <property type="project" value="TreeGrafter"/>
</dbReference>
<dbReference type="AlphaFoldDB" id="A0A3B0YX21"/>
<dbReference type="PANTHER" id="PTHR38036">
    <property type="entry name" value="UPF0250 PROTEIN YBED"/>
    <property type="match status" value="1"/>
</dbReference>
<comment type="similarity">
    <text evidence="1">Belongs to the UPF0250 family.</text>
</comment>